<dbReference type="AlphaFoldDB" id="A0A3M9MGB6"/>
<gene>
    <name evidence="1" type="ORF">EFY87_06620</name>
</gene>
<proteinExistence type="predicted"/>
<comment type="caution">
    <text evidence="1">The sequence shown here is derived from an EMBL/GenBank/DDBJ whole genome shotgun (WGS) entry which is preliminary data.</text>
</comment>
<organism evidence="1 2">
    <name type="scientific">Flexivirga caeni</name>
    <dbReference type="NCBI Taxonomy" id="2294115"/>
    <lineage>
        <taxon>Bacteria</taxon>
        <taxon>Bacillati</taxon>
        <taxon>Actinomycetota</taxon>
        <taxon>Actinomycetes</taxon>
        <taxon>Micrococcales</taxon>
        <taxon>Dermacoccaceae</taxon>
        <taxon>Flexivirga</taxon>
    </lineage>
</organism>
<reference evidence="1 2" key="1">
    <citation type="submission" date="2018-11" db="EMBL/GenBank/DDBJ databases">
        <title>Draft genome of Simplicispira Flexivirga sp. BO-16.</title>
        <authorList>
            <person name="Im W.T."/>
        </authorList>
    </citation>
    <scope>NUCLEOTIDE SEQUENCE [LARGE SCALE GENOMIC DNA]</scope>
    <source>
        <strain evidence="1 2">BO-16</strain>
    </source>
</reference>
<accession>A0A3M9MGB6</accession>
<evidence type="ECO:0000313" key="1">
    <source>
        <dbReference type="EMBL" id="RNI23933.1"/>
    </source>
</evidence>
<dbReference type="EMBL" id="RJJQ01000004">
    <property type="protein sequence ID" value="RNI23933.1"/>
    <property type="molecule type" value="Genomic_DNA"/>
</dbReference>
<name>A0A3M9MGB6_9MICO</name>
<evidence type="ECO:0000313" key="2">
    <source>
        <dbReference type="Proteomes" id="UP000271678"/>
    </source>
</evidence>
<sequence>MGVGRKWTLLASIAEDLALDGYVALRTRDIARVGAPVGGDVSTRVLAARQQWPPSAPKSVPLDRTGALLRRFADVAPLLSLYTETDDPDECFVGKPVRWADTEVCLREISPAARWEDTVSVWRYREITRVEVGDGYAAALAEVGGEPPPYAPDAER</sequence>
<protein>
    <submittedName>
        <fullName evidence="1">Uncharacterized protein</fullName>
    </submittedName>
</protein>
<dbReference type="Proteomes" id="UP000271678">
    <property type="component" value="Unassembled WGS sequence"/>
</dbReference>
<keyword evidence="2" id="KW-1185">Reference proteome</keyword>